<dbReference type="OrthoDB" id="512080at2759"/>
<gene>
    <name evidence="4" type="ORF">C2E20_1520</name>
</gene>
<feature type="region of interest" description="Disordered" evidence="2">
    <location>
        <begin position="201"/>
        <end position="245"/>
    </location>
</feature>
<protein>
    <submittedName>
        <fullName evidence="4">PHD finger ING2</fullName>
    </submittedName>
</protein>
<feature type="domain" description="Inhibitor of growth protein N-terminal histone-binding" evidence="3">
    <location>
        <begin position="7"/>
        <end position="120"/>
    </location>
</feature>
<keyword evidence="1" id="KW-0156">Chromatin regulator</keyword>
<organism evidence="4 5">
    <name type="scientific">Micractinium conductrix</name>
    <dbReference type="NCBI Taxonomy" id="554055"/>
    <lineage>
        <taxon>Eukaryota</taxon>
        <taxon>Viridiplantae</taxon>
        <taxon>Chlorophyta</taxon>
        <taxon>core chlorophytes</taxon>
        <taxon>Trebouxiophyceae</taxon>
        <taxon>Chlorellales</taxon>
        <taxon>Chlorellaceae</taxon>
        <taxon>Chlorella clade</taxon>
        <taxon>Micractinium</taxon>
    </lineage>
</organism>
<accession>A0A2P6VN09</accession>
<dbReference type="InterPro" id="IPR024610">
    <property type="entry name" value="ING_N_histone-binding"/>
</dbReference>
<dbReference type="Gene3D" id="6.10.140.1740">
    <property type="match status" value="1"/>
</dbReference>
<comment type="caution">
    <text evidence="4">The sequence shown here is derived from an EMBL/GenBank/DDBJ whole genome shotgun (WGS) entry which is preliminary data.</text>
</comment>
<evidence type="ECO:0000259" key="3">
    <source>
        <dbReference type="SMART" id="SM01408"/>
    </source>
</evidence>
<name>A0A2P6VN09_9CHLO</name>
<dbReference type="Proteomes" id="UP000239649">
    <property type="component" value="Unassembled WGS sequence"/>
</dbReference>
<proteinExistence type="predicted"/>
<dbReference type="EMBL" id="LHPF02000002">
    <property type="protein sequence ID" value="PSC75473.1"/>
    <property type="molecule type" value="Genomic_DNA"/>
</dbReference>
<dbReference type="PANTHER" id="PTHR10333">
    <property type="entry name" value="INHIBITOR OF GROWTH PROTEIN"/>
    <property type="match status" value="1"/>
</dbReference>
<sequence>MGDQIIYLEKYIDSTTSLPAELNRILNSIKDLDERSDDLAAQIQENVEAVLRMAPAGGGGGSRGKAGGDAPRELKELRDQIDRDQQLLIQFAEEKVQLAVQGYDLLEQHLGQADLDIVHLEAELHAMGMGDQLTGMSMGPDYSGGTFEDTVPTRQRAGSRMRDVPSFDSIEQAAAAAAADPKPRKTTITLNLSRQISGLEAAGGGNAQTPGTESLGVARAQQRPGSAPPRKAVTPAPLPVAPATEGYQRNRRAAAAGVHAVAAEVAAMEEDEEEQAAAAARHRGGGMPGGGAIPAHLQGHMPSAEVAQMFQGQGHY</sequence>
<dbReference type="GO" id="GO:0005634">
    <property type="term" value="C:nucleus"/>
    <property type="evidence" value="ECO:0007669"/>
    <property type="project" value="TreeGrafter"/>
</dbReference>
<evidence type="ECO:0000313" key="5">
    <source>
        <dbReference type="Proteomes" id="UP000239649"/>
    </source>
</evidence>
<dbReference type="AlphaFoldDB" id="A0A2P6VN09"/>
<dbReference type="InterPro" id="IPR028651">
    <property type="entry name" value="ING_fam"/>
</dbReference>
<reference evidence="4 5" key="1">
    <citation type="journal article" date="2018" name="Plant J.">
        <title>Genome sequences of Chlorella sorokiniana UTEX 1602 and Micractinium conductrix SAG 241.80: implications to maltose excretion by a green alga.</title>
        <authorList>
            <person name="Arriola M.B."/>
            <person name="Velmurugan N."/>
            <person name="Zhang Y."/>
            <person name="Plunkett M.H."/>
            <person name="Hondzo H."/>
            <person name="Barney B.M."/>
        </authorList>
    </citation>
    <scope>NUCLEOTIDE SEQUENCE [LARGE SCALE GENOMIC DNA]</scope>
    <source>
        <strain evidence="4 5">SAG 241.80</strain>
    </source>
</reference>
<dbReference type="STRING" id="554055.A0A2P6VN09"/>
<dbReference type="SMART" id="SM01408">
    <property type="entry name" value="ING"/>
    <property type="match status" value="1"/>
</dbReference>
<dbReference type="PANTHER" id="PTHR10333:SF42">
    <property type="entry name" value="INHIBITOR OF GROWTH PROTEIN 5"/>
    <property type="match status" value="1"/>
</dbReference>
<evidence type="ECO:0000256" key="1">
    <source>
        <dbReference type="ARBA" id="ARBA00022853"/>
    </source>
</evidence>
<evidence type="ECO:0000256" key="2">
    <source>
        <dbReference type="SAM" id="MobiDB-lite"/>
    </source>
</evidence>
<dbReference type="GO" id="GO:0006325">
    <property type="term" value="P:chromatin organization"/>
    <property type="evidence" value="ECO:0007669"/>
    <property type="project" value="UniProtKB-KW"/>
</dbReference>
<feature type="region of interest" description="Disordered" evidence="2">
    <location>
        <begin position="270"/>
        <end position="297"/>
    </location>
</feature>
<keyword evidence="5" id="KW-1185">Reference proteome</keyword>
<dbReference type="Pfam" id="PF12998">
    <property type="entry name" value="ING"/>
    <property type="match status" value="1"/>
</dbReference>
<evidence type="ECO:0000313" key="4">
    <source>
        <dbReference type="EMBL" id="PSC75473.1"/>
    </source>
</evidence>